<feature type="non-terminal residue" evidence="2">
    <location>
        <position position="1"/>
    </location>
</feature>
<dbReference type="InterPro" id="IPR056412">
    <property type="entry name" value="Ig_CycH"/>
</dbReference>
<evidence type="ECO:0000259" key="1">
    <source>
        <dbReference type="Pfam" id="PF23892"/>
    </source>
</evidence>
<reference evidence="2" key="1">
    <citation type="submission" date="2018-06" db="EMBL/GenBank/DDBJ databases">
        <authorList>
            <person name="Zhirakovskaya E."/>
        </authorList>
    </citation>
    <scope>NUCLEOTIDE SEQUENCE</scope>
</reference>
<gene>
    <name evidence="2" type="ORF">MNBD_NITROSPINAE05-1246</name>
</gene>
<feature type="domain" description="Cytochrome c-type biogenesis protein H Ig-like" evidence="1">
    <location>
        <begin position="153"/>
        <end position="253"/>
    </location>
</feature>
<dbReference type="AlphaFoldDB" id="A0A3B1CL99"/>
<name>A0A3B1CL99_9ZZZZ</name>
<dbReference type="Pfam" id="PF23892">
    <property type="entry name" value="Ig_CycH"/>
    <property type="match status" value="2"/>
</dbReference>
<proteinExistence type="predicted"/>
<sequence>EKLKEHPIPESLKQKIIKENDPALKLKEISGTISVADDYANSIPKNAKLFVIARYKGVDSGPPLAVQRHNLVEFPFTYRIGPTHVMLEGNKFEGEISIKARIDQDGNAKSSPGDIEGRRMAKAGEENVDIILDQMIAPAKKSADGADSVSGVIKIDPEMEKNLPDNWKLFLFARQAGVQRGPPLAVKLLESIEFPYAFSLGQESVMMPGSVFEGEMTLTARIDQDGDAKSSPDDLEGILKVTAGDHKVELVIDHKVGTR</sequence>
<evidence type="ECO:0000313" key="2">
    <source>
        <dbReference type="EMBL" id="VAX31326.1"/>
    </source>
</evidence>
<organism evidence="2">
    <name type="scientific">hydrothermal vent metagenome</name>
    <dbReference type="NCBI Taxonomy" id="652676"/>
    <lineage>
        <taxon>unclassified sequences</taxon>
        <taxon>metagenomes</taxon>
        <taxon>ecological metagenomes</taxon>
    </lineage>
</organism>
<accession>A0A3B1CL99</accession>
<feature type="domain" description="Cytochrome c-type biogenesis protein H Ig-like" evidence="1">
    <location>
        <begin position="30"/>
        <end position="132"/>
    </location>
</feature>
<dbReference type="EMBL" id="UOGG01000152">
    <property type="protein sequence ID" value="VAX31326.1"/>
    <property type="molecule type" value="Genomic_DNA"/>
</dbReference>
<protein>
    <recommendedName>
        <fullName evidence="1">Cytochrome c-type biogenesis protein H Ig-like domain-containing protein</fullName>
    </recommendedName>
</protein>